<dbReference type="Proteomes" id="UP000755585">
    <property type="component" value="Unassembled WGS sequence"/>
</dbReference>
<dbReference type="EMBL" id="JAGINT010000002">
    <property type="protein sequence ID" value="MBP2356826.1"/>
    <property type="molecule type" value="Genomic_DNA"/>
</dbReference>
<evidence type="ECO:0000313" key="3">
    <source>
        <dbReference type="Proteomes" id="UP000755585"/>
    </source>
</evidence>
<comment type="caution">
    <text evidence="2">The sequence shown here is derived from an EMBL/GenBank/DDBJ whole genome shotgun (WGS) entry which is preliminary data.</text>
</comment>
<keyword evidence="3" id="KW-1185">Reference proteome</keyword>
<name>A0ABS4UYX3_9ACTN</name>
<organism evidence="2 3">
    <name type="scientific">Kribbella aluminosa</name>
    <dbReference type="NCBI Taxonomy" id="416017"/>
    <lineage>
        <taxon>Bacteria</taxon>
        <taxon>Bacillati</taxon>
        <taxon>Actinomycetota</taxon>
        <taxon>Actinomycetes</taxon>
        <taxon>Propionibacteriales</taxon>
        <taxon>Kribbellaceae</taxon>
        <taxon>Kribbella</taxon>
    </lineage>
</organism>
<feature type="region of interest" description="Disordered" evidence="1">
    <location>
        <begin position="77"/>
        <end position="117"/>
    </location>
</feature>
<proteinExistence type="predicted"/>
<evidence type="ECO:0000313" key="2">
    <source>
        <dbReference type="EMBL" id="MBP2356826.1"/>
    </source>
</evidence>
<evidence type="ECO:0000256" key="1">
    <source>
        <dbReference type="SAM" id="MobiDB-lite"/>
    </source>
</evidence>
<gene>
    <name evidence="2" type="ORF">JOF29_007936</name>
</gene>
<protein>
    <submittedName>
        <fullName evidence="2">Uncharacterized protein</fullName>
    </submittedName>
</protein>
<sequence>MGMAEAGQFGEVLADALAVGEGAGGDVFEHGVAAGCAVPDLPDGAGGSGPELPAQAVAGEICEVHAQEDAPIAHTPAEVIHSPGSGPRPGSTTRRTGQHLHAGRNRPAPTHGGAAGRHLRTGVRAGGTYARGAGVWAGGTYAPGASGGGFGLSGAMGGGERVGPRLGGVRVIR</sequence>
<reference evidence="2 3" key="1">
    <citation type="submission" date="2021-03" db="EMBL/GenBank/DDBJ databases">
        <title>Sequencing the genomes of 1000 actinobacteria strains.</title>
        <authorList>
            <person name="Klenk H.-P."/>
        </authorList>
    </citation>
    <scope>NUCLEOTIDE SEQUENCE [LARGE SCALE GENOMIC DNA]</scope>
    <source>
        <strain evidence="2 3">DSM 18824</strain>
    </source>
</reference>
<accession>A0ABS4UYX3</accession>